<evidence type="ECO:0000313" key="3">
    <source>
        <dbReference type="EMBL" id="KAJ3567193.1"/>
    </source>
</evidence>
<dbReference type="InterPro" id="IPR050852">
    <property type="entry name" value="Queuine_tRNA-ribosyltrfase"/>
</dbReference>
<accession>A0AAD5VRX8</accession>
<keyword evidence="4" id="KW-1185">Reference proteome</keyword>
<dbReference type="Gene3D" id="3.20.20.105">
    <property type="entry name" value="Queuine tRNA-ribosyltransferase-like"/>
    <property type="match status" value="1"/>
</dbReference>
<dbReference type="AlphaFoldDB" id="A0AAD5VRX8"/>
<organism evidence="3 4">
    <name type="scientific">Leucocoprinus birnbaumii</name>
    <dbReference type="NCBI Taxonomy" id="56174"/>
    <lineage>
        <taxon>Eukaryota</taxon>
        <taxon>Fungi</taxon>
        <taxon>Dikarya</taxon>
        <taxon>Basidiomycota</taxon>
        <taxon>Agaricomycotina</taxon>
        <taxon>Agaricomycetes</taxon>
        <taxon>Agaricomycetidae</taxon>
        <taxon>Agaricales</taxon>
        <taxon>Agaricineae</taxon>
        <taxon>Agaricaceae</taxon>
        <taxon>Leucocoprinus</taxon>
    </lineage>
</organism>
<protein>
    <recommendedName>
        <fullName evidence="2">tRNA-guanine(15) transglycosylase-like domain-containing protein</fullName>
    </recommendedName>
</protein>
<feature type="compositionally biased region" description="Basic and acidic residues" evidence="1">
    <location>
        <begin position="385"/>
        <end position="395"/>
    </location>
</feature>
<gene>
    <name evidence="3" type="ORF">NP233_g6528</name>
</gene>
<dbReference type="Pfam" id="PF01702">
    <property type="entry name" value="TGT"/>
    <property type="match status" value="1"/>
</dbReference>
<evidence type="ECO:0000256" key="1">
    <source>
        <dbReference type="SAM" id="MobiDB-lite"/>
    </source>
</evidence>
<dbReference type="InterPro" id="IPR036511">
    <property type="entry name" value="TGT-like_sf"/>
</dbReference>
<dbReference type="EMBL" id="JANIEX010000431">
    <property type="protein sequence ID" value="KAJ3567193.1"/>
    <property type="molecule type" value="Genomic_DNA"/>
</dbReference>
<name>A0AAD5VRX8_9AGAR</name>
<feature type="domain" description="tRNA-guanine(15) transglycosylase-like" evidence="2">
    <location>
        <begin position="19"/>
        <end position="226"/>
    </location>
</feature>
<feature type="compositionally biased region" description="Pro residues" evidence="1">
    <location>
        <begin position="271"/>
        <end position="283"/>
    </location>
</feature>
<dbReference type="PANTHER" id="PTHR46064">
    <property type="entry name" value="QUEUINE TRNA-RIBOSYLTRANSFERASE ACCESSORY SUBUNIT 2"/>
    <property type="match status" value="1"/>
</dbReference>
<dbReference type="GO" id="GO:0006400">
    <property type="term" value="P:tRNA modification"/>
    <property type="evidence" value="ECO:0007669"/>
    <property type="project" value="InterPro"/>
</dbReference>
<reference evidence="3" key="1">
    <citation type="submission" date="2022-07" db="EMBL/GenBank/DDBJ databases">
        <title>Genome Sequence of Leucocoprinus birnbaumii.</title>
        <authorList>
            <person name="Buettner E."/>
        </authorList>
    </citation>
    <scope>NUCLEOTIDE SEQUENCE</scope>
    <source>
        <strain evidence="3">VT141</strain>
    </source>
</reference>
<feature type="region of interest" description="Disordered" evidence="1">
    <location>
        <begin position="267"/>
        <end position="293"/>
    </location>
</feature>
<feature type="compositionally biased region" description="Polar residues" evidence="1">
    <location>
        <begin position="284"/>
        <end position="293"/>
    </location>
</feature>
<evidence type="ECO:0000259" key="2">
    <source>
        <dbReference type="Pfam" id="PF01702"/>
    </source>
</evidence>
<comment type="caution">
    <text evidence="3">The sequence shown here is derived from an EMBL/GenBank/DDBJ whole genome shotgun (WGS) entry which is preliminary data.</text>
</comment>
<evidence type="ECO:0000313" key="4">
    <source>
        <dbReference type="Proteomes" id="UP001213000"/>
    </source>
</evidence>
<feature type="region of interest" description="Disordered" evidence="1">
    <location>
        <begin position="374"/>
        <end position="395"/>
    </location>
</feature>
<dbReference type="SUPFAM" id="SSF51713">
    <property type="entry name" value="tRNA-guanine transglycosylase"/>
    <property type="match status" value="1"/>
</dbReference>
<dbReference type="InterPro" id="IPR002616">
    <property type="entry name" value="tRNA_ribo_trans-like"/>
</dbReference>
<dbReference type="PANTHER" id="PTHR46064:SF1">
    <property type="entry name" value="QUEUINE TRNA-RIBOSYLTRANSFERASE ACCESSORY SUBUNIT 2"/>
    <property type="match status" value="1"/>
</dbReference>
<proteinExistence type="predicted"/>
<dbReference type="Proteomes" id="UP001213000">
    <property type="component" value="Unassembled WGS sequence"/>
</dbReference>
<sequence>MSNLSFSLLTPPTTRFGPRLGTFCFKRSEGSEIQIQTPGFLTSTSRGVIPHLSRDHYASSAIRWVNLPFESFLDVLPPVPTLVPGKNPLHSFLGYSLGQHVVSMSVRDPADGREMPVNGNAHISAYSLRGVRKVSPSDWKSYVYSCKPDIVFALSDTPFTNPPYSQKRLTKSIERSATWLANILSTSTPTTTASADEGEYKPNVLVHMAGAVSIPARQAFASSLLEKLFGPEVDAIKPLQTLDEGIFGYTFDLVPLRISLEAAEKKSQDPFYPPSDPPVPPTPASLSRTTSTSTPIEEVDLDPILPSHSDQLSPLLRASLELLPVEKVRAVNTVQTPHEILRLITNVGVDVFDSYWAQRAADIGVALDFVFPVPPPNSDSSSTKNAEKQETRYRT</sequence>